<feature type="domain" description="DUF6570" evidence="5">
    <location>
        <begin position="251"/>
        <end position="390"/>
    </location>
</feature>
<dbReference type="GO" id="GO:0006310">
    <property type="term" value="P:DNA recombination"/>
    <property type="evidence" value="ECO:0007669"/>
    <property type="project" value="UniProtKB-KW"/>
</dbReference>
<dbReference type="EMBL" id="LWDF02000269">
    <property type="protein sequence ID" value="KAE8250967.1"/>
    <property type="molecule type" value="Genomic_DNA"/>
</dbReference>
<dbReference type="Gene3D" id="3.40.50.300">
    <property type="entry name" value="P-loop containing nucleotide triphosphate hydrolases"/>
    <property type="match status" value="1"/>
</dbReference>
<dbReference type="InterPro" id="IPR010285">
    <property type="entry name" value="DNA_helicase_pif1-like_DEAD"/>
</dbReference>
<sequence length="1566" mass="174323">MPRLDDLFSATSTVRSRNFLVATHPRKRASTLKRPELVRLLLDAMVDDEISFFERTARSSFRDIDDLERLRPIVHRKLGEKYGTLLQPYLPSKERRLHPVLRRHLKQPVQHPPPVLSENIPMNGTSALSQAVWPQPVDSSVKDACMETFREQTNLSVEETCAVCGRRTFNNDILFSVRHIVCERVPVSKLNLEVLAVLDPHLLSRPEHHFRYGDPALDGLALHKNGIHVEEGGSELDVCNDCLGSLNRNSPRLPSLALANDNIRGYLPEALQDITWLEERLCAKYLASAYIVRLYDLTAPGAEGERPRVMKGHACSFPLNTISTATQLPWAVDLDAPLISCIIIGPRKPRTEDLRGVFKVRREKVRALLHYLREHCKGYPQFPVDEHALNSLPDDDVPELLMRHVTYEANDTVPSLFDQETTGLDTHPALLEDTDENSDDPRTFLEHHGLLDVNGVSIPAHERTASALASASGTERPDLVIRHGSTFVQDYNNPDLFPGMYPTLFPWGTGGFELQRRTALSFDRQAKYLLDITEPDFRRHWSFIFVVANIKQRRAIHHSSRFMCRARDFEHISAVVRDLTPATVKSVSEHLSRGGSGSTLTAHEAQIWTVLKKCQLISANVPGSRAIMIRARADIRGYIGHHGIFQLFLTLNPGPTHSPVFHIFFGDRTIRLDTQAPTMPSAKTRAIRVADDPVAAKSDEVPSSNSIQGHVSMSEADGPFVTDRHEPRNPTSHNDLPPTDQDPNEVVSNNDTTPHLATDDDDDDGLQEEAFMPLNTKGLAHQVEDYFNRGHTLAALSFYEFVRYVVLDKPPKERNSTHHDLAAEHPNVKTHIHRYTPGRPQGIPRCIISRFPRSDGTLLHGDDYCASMMAHFIPFTPSLPLKDINTTWEEAFAAATFPQSALAIMDNWAALNECEDARDADQLQRRRREAHHSARIDKQVADLNTHGYDDSLADVNVEALLHGRPTTSAESLKFAATLDSAGWFHVDPPLESVQATGPPPPPNFCWQTRRAWKKEQDILEAKAKADLVLPTASHGILAEQLTFDTTTPRAGNPILCISADPLRLLMHGEAGTGKTVVVRLLRELMDRYGRGNEIKFMAPTGKAASAIGGMTQHSAFGLDVHRRGLTTEERQDAQRDNQSKRMRFLQASFGHIRWLFFDEVSMTSCEVFHEIDQALRIGTQRLDEPFGGINVLFAGDLCQLPPVGAAPLYTRTSKPSLASSTRTKVELGRLSWLYINDVVEFTEQMRMKDADMAAALSRLRVRACTDDDAALFNTSVLYRPSAVQQVSVKSRRDLIVLAATNQTVRTLNVQKASSQAATQSLHLVTSHAIDDTNANLNIDARQALLDYNGRGESRVGIGRLPLFTGMPVVYRGPNQSVALGVTNGAFGKVVGWNLARDGTGLTIPKVAIVRFDDNATWQLTGLDPGCLPIYPVSSSFSFSLPENPSVVHRISRQQLPLQPGFAMTVHSAQGITSSGGVVVDLTRGGFPAYVAASRATRREDIFLISEVSRRQLNTPALPASLQSELARLQALAKTTKTLHDHDTWRLGHTNPLHEDVEPPLKRLRVS</sequence>
<evidence type="ECO:0000259" key="5">
    <source>
        <dbReference type="Pfam" id="PF20209"/>
    </source>
</evidence>
<comment type="cofactor">
    <cofactor evidence="1">
        <name>Mg(2+)</name>
        <dbReference type="ChEBI" id="CHEBI:18420"/>
    </cofactor>
</comment>
<keyword evidence="1" id="KW-0347">Helicase</keyword>
<dbReference type="GO" id="GO:0005524">
    <property type="term" value="F:ATP binding"/>
    <property type="evidence" value="ECO:0007669"/>
    <property type="project" value="UniProtKB-KW"/>
</dbReference>
<dbReference type="InterPro" id="IPR025476">
    <property type="entry name" value="Helitron_helicase-like"/>
</dbReference>
<feature type="region of interest" description="Disordered" evidence="2">
    <location>
        <begin position="693"/>
        <end position="766"/>
    </location>
</feature>
<feature type="domain" description="Helitron helicase-like" evidence="4">
    <location>
        <begin position="527"/>
        <end position="675"/>
    </location>
</feature>
<dbReference type="PANTHER" id="PTHR47642">
    <property type="entry name" value="ATP-DEPENDENT DNA HELICASE"/>
    <property type="match status" value="1"/>
</dbReference>
<feature type="domain" description="DNA helicase Pif1-like DEAD-box helicase" evidence="3">
    <location>
        <begin position="1063"/>
        <end position="1250"/>
    </location>
</feature>
<dbReference type="PANTHER" id="PTHR47642:SF6">
    <property type="entry name" value="ATP-DEPENDENT DNA HELICASE"/>
    <property type="match status" value="1"/>
</dbReference>
<dbReference type="GO" id="GO:0016787">
    <property type="term" value="F:hydrolase activity"/>
    <property type="evidence" value="ECO:0007669"/>
    <property type="project" value="UniProtKB-KW"/>
</dbReference>
<protein>
    <recommendedName>
        <fullName evidence="1">ATP-dependent DNA helicase</fullName>
        <ecNumber evidence="1">5.6.2.3</ecNumber>
    </recommendedName>
</protein>
<evidence type="ECO:0000256" key="2">
    <source>
        <dbReference type="SAM" id="MobiDB-lite"/>
    </source>
</evidence>
<comment type="similarity">
    <text evidence="1">Belongs to the helicase family.</text>
</comment>
<keyword evidence="1" id="KW-0378">Hydrolase</keyword>
<organism evidence="6 7">
    <name type="scientific">Tilletia indica</name>
    <dbReference type="NCBI Taxonomy" id="43049"/>
    <lineage>
        <taxon>Eukaryota</taxon>
        <taxon>Fungi</taxon>
        <taxon>Dikarya</taxon>
        <taxon>Basidiomycota</taxon>
        <taxon>Ustilaginomycotina</taxon>
        <taxon>Exobasidiomycetes</taxon>
        <taxon>Tilletiales</taxon>
        <taxon>Tilletiaceae</taxon>
        <taxon>Tilletia</taxon>
    </lineage>
</organism>
<feature type="compositionally biased region" description="Polar residues" evidence="2">
    <location>
        <begin position="701"/>
        <end position="711"/>
    </location>
</feature>
<proteinExistence type="inferred from homology"/>
<reference evidence="6" key="2">
    <citation type="journal article" date="2019" name="IMA Fungus">
        <title>Genome sequencing and comparison of five Tilletia species to identify candidate genes for the detection of regulated species infecting wheat.</title>
        <authorList>
            <person name="Nguyen H.D.T."/>
            <person name="Sultana T."/>
            <person name="Kesanakurti P."/>
            <person name="Hambleton S."/>
        </authorList>
    </citation>
    <scope>NUCLEOTIDE SEQUENCE</scope>
    <source>
        <strain evidence="6">DAOMC 236416</strain>
    </source>
</reference>
<feature type="compositionally biased region" description="Polar residues" evidence="2">
    <location>
        <begin position="746"/>
        <end position="755"/>
    </location>
</feature>
<comment type="caution">
    <text evidence="6">The sequence shown here is derived from an EMBL/GenBank/DDBJ whole genome shotgun (WGS) entry which is preliminary data.</text>
</comment>
<keyword evidence="1" id="KW-0234">DNA repair</keyword>
<accession>A0A8T8T0H5</accession>
<dbReference type="EC" id="5.6.2.3" evidence="1"/>
<keyword evidence="7" id="KW-1185">Reference proteome</keyword>
<dbReference type="GO" id="GO:0043139">
    <property type="term" value="F:5'-3' DNA helicase activity"/>
    <property type="evidence" value="ECO:0007669"/>
    <property type="project" value="UniProtKB-EC"/>
</dbReference>
<evidence type="ECO:0000313" key="7">
    <source>
        <dbReference type="Proteomes" id="UP000077521"/>
    </source>
</evidence>
<dbReference type="InterPro" id="IPR027417">
    <property type="entry name" value="P-loop_NTPase"/>
</dbReference>
<dbReference type="InterPro" id="IPR046700">
    <property type="entry name" value="DUF6570"/>
</dbReference>
<dbReference type="Pfam" id="PF20209">
    <property type="entry name" value="DUF6570"/>
    <property type="match status" value="1"/>
</dbReference>
<evidence type="ECO:0000259" key="3">
    <source>
        <dbReference type="Pfam" id="PF05970"/>
    </source>
</evidence>
<name>A0A8T8T0H5_9BASI</name>
<gene>
    <name evidence="6" type="ORF">A4X13_0g4223</name>
</gene>
<dbReference type="Pfam" id="PF05970">
    <property type="entry name" value="PIF1"/>
    <property type="match status" value="1"/>
</dbReference>
<keyword evidence="1" id="KW-0233">DNA recombination</keyword>
<dbReference type="Proteomes" id="UP000077521">
    <property type="component" value="Unassembled WGS sequence"/>
</dbReference>
<reference evidence="6" key="1">
    <citation type="submission" date="2016-04" db="EMBL/GenBank/DDBJ databases">
        <authorList>
            <person name="Nguyen H.D."/>
            <person name="Samba Siva P."/>
            <person name="Cullis J."/>
            <person name="Levesque C.A."/>
            <person name="Hambleton S."/>
        </authorList>
    </citation>
    <scope>NUCLEOTIDE SEQUENCE</scope>
    <source>
        <strain evidence="6">DAOMC 236416</strain>
    </source>
</reference>
<dbReference type="Pfam" id="PF14214">
    <property type="entry name" value="Helitron_like_N"/>
    <property type="match status" value="1"/>
</dbReference>
<comment type="catalytic activity">
    <reaction evidence="1">
        <text>ATP + H2O = ADP + phosphate + H(+)</text>
        <dbReference type="Rhea" id="RHEA:13065"/>
        <dbReference type="ChEBI" id="CHEBI:15377"/>
        <dbReference type="ChEBI" id="CHEBI:15378"/>
        <dbReference type="ChEBI" id="CHEBI:30616"/>
        <dbReference type="ChEBI" id="CHEBI:43474"/>
        <dbReference type="ChEBI" id="CHEBI:456216"/>
        <dbReference type="EC" id="5.6.2.3"/>
    </reaction>
</comment>
<keyword evidence="1" id="KW-0067">ATP-binding</keyword>
<evidence type="ECO:0000313" key="6">
    <source>
        <dbReference type="EMBL" id="KAE8250967.1"/>
    </source>
</evidence>
<evidence type="ECO:0000259" key="4">
    <source>
        <dbReference type="Pfam" id="PF14214"/>
    </source>
</evidence>
<dbReference type="SUPFAM" id="SSF52540">
    <property type="entry name" value="P-loop containing nucleoside triphosphate hydrolases"/>
    <property type="match status" value="2"/>
</dbReference>
<keyword evidence="1" id="KW-0227">DNA damage</keyword>
<dbReference type="InterPro" id="IPR051055">
    <property type="entry name" value="PIF1_helicase"/>
</dbReference>
<dbReference type="GO" id="GO:0006281">
    <property type="term" value="P:DNA repair"/>
    <property type="evidence" value="ECO:0007669"/>
    <property type="project" value="UniProtKB-KW"/>
</dbReference>
<dbReference type="GO" id="GO:0000723">
    <property type="term" value="P:telomere maintenance"/>
    <property type="evidence" value="ECO:0007669"/>
    <property type="project" value="InterPro"/>
</dbReference>
<evidence type="ECO:0000256" key="1">
    <source>
        <dbReference type="RuleBase" id="RU363044"/>
    </source>
</evidence>
<keyword evidence="1" id="KW-0547">Nucleotide-binding</keyword>